<keyword evidence="11" id="KW-1133">Transmembrane helix</keyword>
<dbReference type="Gene3D" id="3.30.450.40">
    <property type="match status" value="1"/>
</dbReference>
<dbReference type="RefSeq" id="WP_091278711.1">
    <property type="nucleotide sequence ID" value="NZ_FAOZ01000012.1"/>
</dbReference>
<dbReference type="Gene3D" id="1.20.5.1930">
    <property type="match status" value="1"/>
</dbReference>
<dbReference type="InterPro" id="IPR050482">
    <property type="entry name" value="Sensor_HK_TwoCompSys"/>
</dbReference>
<dbReference type="EC" id="2.7.13.3" evidence="2"/>
<dbReference type="InterPro" id="IPR029016">
    <property type="entry name" value="GAF-like_dom_sf"/>
</dbReference>
<feature type="domain" description="Histidine kinase/HSP90-like ATPase" evidence="12">
    <location>
        <begin position="598"/>
        <end position="690"/>
    </location>
</feature>
<evidence type="ECO:0000256" key="1">
    <source>
        <dbReference type="ARBA" id="ARBA00000085"/>
    </source>
</evidence>
<evidence type="ECO:0000313" key="14">
    <source>
        <dbReference type="Proteomes" id="UP000198802"/>
    </source>
</evidence>
<dbReference type="PANTHER" id="PTHR24421:SF10">
    <property type="entry name" value="NITRATE_NITRITE SENSOR PROTEIN NARQ"/>
    <property type="match status" value="1"/>
</dbReference>
<evidence type="ECO:0000256" key="5">
    <source>
        <dbReference type="ARBA" id="ARBA00022741"/>
    </source>
</evidence>
<dbReference type="InterPro" id="IPR036890">
    <property type="entry name" value="HATPase_C_sf"/>
</dbReference>
<keyword evidence="5" id="KW-0547">Nucleotide-binding</keyword>
<evidence type="ECO:0000313" key="13">
    <source>
        <dbReference type="EMBL" id="CUU57367.1"/>
    </source>
</evidence>
<evidence type="ECO:0000256" key="9">
    <source>
        <dbReference type="SAM" id="Coils"/>
    </source>
</evidence>
<keyword evidence="6" id="KW-0418">Kinase</keyword>
<organism evidence="13 14">
    <name type="scientific">Parafrankia irregularis</name>
    <dbReference type="NCBI Taxonomy" id="795642"/>
    <lineage>
        <taxon>Bacteria</taxon>
        <taxon>Bacillati</taxon>
        <taxon>Actinomycetota</taxon>
        <taxon>Actinomycetes</taxon>
        <taxon>Frankiales</taxon>
        <taxon>Frankiaceae</taxon>
        <taxon>Parafrankia</taxon>
    </lineage>
</organism>
<dbReference type="SUPFAM" id="SSF55874">
    <property type="entry name" value="ATPase domain of HSP90 chaperone/DNA topoisomerase II/histidine kinase"/>
    <property type="match status" value="1"/>
</dbReference>
<comment type="catalytic activity">
    <reaction evidence="1">
        <text>ATP + protein L-histidine = ADP + protein N-phospho-L-histidine.</text>
        <dbReference type="EC" id="2.7.13.3"/>
    </reaction>
</comment>
<feature type="transmembrane region" description="Helical" evidence="11">
    <location>
        <begin position="100"/>
        <end position="120"/>
    </location>
</feature>
<evidence type="ECO:0000256" key="2">
    <source>
        <dbReference type="ARBA" id="ARBA00012438"/>
    </source>
</evidence>
<keyword evidence="3" id="KW-0597">Phosphoprotein</keyword>
<feature type="transmembrane region" description="Helical" evidence="11">
    <location>
        <begin position="75"/>
        <end position="93"/>
    </location>
</feature>
<keyword evidence="8" id="KW-0902">Two-component regulatory system</keyword>
<dbReference type="SUPFAM" id="SSF55781">
    <property type="entry name" value="GAF domain-like"/>
    <property type="match status" value="1"/>
</dbReference>
<gene>
    <name evidence="13" type="ORF">Ga0074812_11227</name>
</gene>
<dbReference type="GO" id="GO:0005524">
    <property type="term" value="F:ATP binding"/>
    <property type="evidence" value="ECO:0007669"/>
    <property type="project" value="UniProtKB-KW"/>
</dbReference>
<sequence length="700" mass="70842">MPSEGGAAVAVVAAVVLAAVRGPEPPGVIAALLSTGWLAVTVAAARAGRPGLARVAAVVTALQAAVVAMPALGPLVVVAWAWVLLALPHGRLASTGRRAIGTLLVAGALGWSAALATAGLDTAAPAGALAGAMAGCAALTGFVGAARADQQARWTLLWAAAGGLIAVACAGVAGALLLLVGTPARPMLPALAGTLALPLGLAAGVWPRTAGLAPRALSGALVVAGLTVLADIVYLVIVIGLGHRPVGGERTVLGLSLVAALVTAALAWPARARLADAAERALRSVRPSPQELLTTFSARMTRAVPMDELLLQLAELLRATMGLAGAEVWTGTEAILARTVSVPERPPATIELSERQRTVVAQARAAGTRWLAIWIPDLLTGPAGTGAATSAGAAERAPGHSGVAVPADSAGAGVELVRAVPVTHFGELLGLLVVRRPPTGPPFTAQDDRILAELARPVGLALHNISLDTALQASLAQLQERNAELQASRARIIGAADASRRRIERDLHDGAQQHLFGVSVKLGMAEQIIAADPTVTGQLLAELRRDVQTATAALRELAHGIYPPLLRDHGLAPALRAAAARCPLECSVEVTTARYPSAVEAALYFCCVEALQNAAKHAGPGARVQVRVDADGEDFRFSVSDDGAGFDQAAVGGHGFVNMQDRLGAMGGTLKVVSAPGAGTIVRGLIPRATSEGAPAGSQA</sequence>
<dbReference type="GO" id="GO:0016020">
    <property type="term" value="C:membrane"/>
    <property type="evidence" value="ECO:0007669"/>
    <property type="project" value="InterPro"/>
</dbReference>
<proteinExistence type="predicted"/>
<dbReference type="InterPro" id="IPR011712">
    <property type="entry name" value="Sig_transdc_His_kin_sub3_dim/P"/>
</dbReference>
<evidence type="ECO:0000256" key="10">
    <source>
        <dbReference type="SAM" id="MobiDB-lite"/>
    </source>
</evidence>
<feature type="transmembrane region" description="Helical" evidence="11">
    <location>
        <begin position="126"/>
        <end position="144"/>
    </location>
</feature>
<dbReference type="AlphaFoldDB" id="A0A0S4QNY5"/>
<keyword evidence="4" id="KW-0808">Transferase</keyword>
<feature type="transmembrane region" description="Helical" evidence="11">
    <location>
        <begin position="218"/>
        <end position="240"/>
    </location>
</feature>
<dbReference type="InterPro" id="IPR003594">
    <property type="entry name" value="HATPase_dom"/>
</dbReference>
<keyword evidence="11" id="KW-0472">Membrane</keyword>
<evidence type="ECO:0000259" key="12">
    <source>
        <dbReference type="SMART" id="SM00387"/>
    </source>
</evidence>
<evidence type="ECO:0000256" key="3">
    <source>
        <dbReference type="ARBA" id="ARBA00022553"/>
    </source>
</evidence>
<feature type="transmembrane region" description="Helical" evidence="11">
    <location>
        <begin position="28"/>
        <end position="45"/>
    </location>
</feature>
<keyword evidence="14" id="KW-1185">Reference proteome</keyword>
<feature type="compositionally biased region" description="Low complexity" evidence="10">
    <location>
        <begin position="385"/>
        <end position="396"/>
    </location>
</feature>
<dbReference type="Proteomes" id="UP000198802">
    <property type="component" value="Unassembled WGS sequence"/>
</dbReference>
<dbReference type="GO" id="GO:0000155">
    <property type="term" value="F:phosphorelay sensor kinase activity"/>
    <property type="evidence" value="ECO:0007669"/>
    <property type="project" value="InterPro"/>
</dbReference>
<reference evidence="14" key="1">
    <citation type="submission" date="2015-11" db="EMBL/GenBank/DDBJ databases">
        <authorList>
            <person name="Varghese N."/>
        </authorList>
    </citation>
    <scope>NUCLEOTIDE SEQUENCE [LARGE SCALE GENOMIC DNA]</scope>
    <source>
        <strain evidence="14">DSM 45899</strain>
    </source>
</reference>
<dbReference type="Gene3D" id="3.30.565.10">
    <property type="entry name" value="Histidine kinase-like ATPase, C-terminal domain"/>
    <property type="match status" value="1"/>
</dbReference>
<feature type="transmembrane region" description="Helical" evidence="11">
    <location>
        <begin position="187"/>
        <end position="206"/>
    </location>
</feature>
<dbReference type="SMART" id="SM00387">
    <property type="entry name" value="HATPase_c"/>
    <property type="match status" value="1"/>
</dbReference>
<evidence type="ECO:0000256" key="7">
    <source>
        <dbReference type="ARBA" id="ARBA00022840"/>
    </source>
</evidence>
<dbReference type="PANTHER" id="PTHR24421">
    <property type="entry name" value="NITRATE/NITRITE SENSOR PROTEIN NARX-RELATED"/>
    <property type="match status" value="1"/>
</dbReference>
<feature type="region of interest" description="Disordered" evidence="10">
    <location>
        <begin position="385"/>
        <end position="404"/>
    </location>
</feature>
<dbReference type="GO" id="GO:0046983">
    <property type="term" value="F:protein dimerization activity"/>
    <property type="evidence" value="ECO:0007669"/>
    <property type="project" value="InterPro"/>
</dbReference>
<dbReference type="Pfam" id="PF02518">
    <property type="entry name" value="HATPase_c"/>
    <property type="match status" value="1"/>
</dbReference>
<keyword evidence="11" id="KW-0812">Transmembrane</keyword>
<feature type="transmembrane region" description="Helical" evidence="11">
    <location>
        <begin position="156"/>
        <end position="181"/>
    </location>
</feature>
<name>A0A0S4QNY5_9ACTN</name>
<evidence type="ECO:0000256" key="11">
    <source>
        <dbReference type="SAM" id="Phobius"/>
    </source>
</evidence>
<protein>
    <recommendedName>
        <fullName evidence="2">histidine kinase</fullName>
        <ecNumber evidence="2">2.7.13.3</ecNumber>
    </recommendedName>
</protein>
<keyword evidence="9" id="KW-0175">Coiled coil</keyword>
<evidence type="ECO:0000256" key="6">
    <source>
        <dbReference type="ARBA" id="ARBA00022777"/>
    </source>
</evidence>
<keyword evidence="7" id="KW-0067">ATP-binding</keyword>
<accession>A0A0S4QNY5</accession>
<feature type="coiled-coil region" evidence="9">
    <location>
        <begin position="468"/>
        <end position="495"/>
    </location>
</feature>
<dbReference type="Pfam" id="PF07730">
    <property type="entry name" value="HisKA_3"/>
    <property type="match status" value="1"/>
</dbReference>
<feature type="transmembrane region" description="Helical" evidence="11">
    <location>
        <begin position="252"/>
        <end position="270"/>
    </location>
</feature>
<dbReference type="CDD" id="cd16917">
    <property type="entry name" value="HATPase_UhpB-NarQ-NarX-like"/>
    <property type="match status" value="1"/>
</dbReference>
<evidence type="ECO:0000256" key="4">
    <source>
        <dbReference type="ARBA" id="ARBA00022679"/>
    </source>
</evidence>
<dbReference type="EMBL" id="FAOZ01000012">
    <property type="protein sequence ID" value="CUU57367.1"/>
    <property type="molecule type" value="Genomic_DNA"/>
</dbReference>
<evidence type="ECO:0000256" key="8">
    <source>
        <dbReference type="ARBA" id="ARBA00023012"/>
    </source>
</evidence>